<evidence type="ECO:0000313" key="2">
    <source>
        <dbReference type="EMBL" id="OCH89568.1"/>
    </source>
</evidence>
<dbReference type="EMBL" id="KV722424">
    <property type="protein sequence ID" value="OCH89568.1"/>
    <property type="molecule type" value="Genomic_DNA"/>
</dbReference>
<dbReference type="Proteomes" id="UP000250043">
    <property type="component" value="Unassembled WGS sequence"/>
</dbReference>
<reference evidence="2 3" key="1">
    <citation type="submission" date="2016-07" db="EMBL/GenBank/DDBJ databases">
        <title>Draft genome of the white-rot fungus Obba rivulosa 3A-2.</title>
        <authorList>
            <consortium name="DOE Joint Genome Institute"/>
            <person name="Miettinen O."/>
            <person name="Riley R."/>
            <person name="Acob R."/>
            <person name="Barry K."/>
            <person name="Cullen D."/>
            <person name="De Vries R."/>
            <person name="Hainaut M."/>
            <person name="Hatakka A."/>
            <person name="Henrissat B."/>
            <person name="Hilden K."/>
            <person name="Kuo R."/>
            <person name="Labutti K."/>
            <person name="Lipzen A."/>
            <person name="Makela M.R."/>
            <person name="Sandor L."/>
            <person name="Spatafora J.W."/>
            <person name="Grigoriev I.V."/>
            <person name="Hibbett D.S."/>
        </authorList>
    </citation>
    <scope>NUCLEOTIDE SEQUENCE [LARGE SCALE GENOMIC DNA]</scope>
    <source>
        <strain evidence="2 3">3A-2</strain>
    </source>
</reference>
<evidence type="ECO:0000256" key="1">
    <source>
        <dbReference type="SAM" id="MobiDB-lite"/>
    </source>
</evidence>
<dbReference type="AlphaFoldDB" id="A0A8E2ARD8"/>
<proteinExistence type="predicted"/>
<feature type="region of interest" description="Disordered" evidence="1">
    <location>
        <begin position="126"/>
        <end position="161"/>
    </location>
</feature>
<sequence>MGEASTSHDMTESFTATSGMWHACLKVRVKQRISQLPAGWSRDDCTHTPPLSTTVGKFRDQADVQRCTLGSIRPRSLANTRIIGAIRSDSGHCGWKMPKKAGSLDMVACTLLDGSLNEPAGTLREKRVRGTSGQISDTSRKTSICSGNKRGNTLVQPDGRI</sequence>
<keyword evidence="3" id="KW-1185">Reference proteome</keyword>
<organism evidence="2 3">
    <name type="scientific">Obba rivulosa</name>
    <dbReference type="NCBI Taxonomy" id="1052685"/>
    <lineage>
        <taxon>Eukaryota</taxon>
        <taxon>Fungi</taxon>
        <taxon>Dikarya</taxon>
        <taxon>Basidiomycota</taxon>
        <taxon>Agaricomycotina</taxon>
        <taxon>Agaricomycetes</taxon>
        <taxon>Polyporales</taxon>
        <taxon>Gelatoporiaceae</taxon>
        <taxon>Obba</taxon>
    </lineage>
</organism>
<protein>
    <submittedName>
        <fullName evidence="2">Uncharacterized protein</fullName>
    </submittedName>
</protein>
<evidence type="ECO:0000313" key="3">
    <source>
        <dbReference type="Proteomes" id="UP000250043"/>
    </source>
</evidence>
<name>A0A8E2ARD8_9APHY</name>
<gene>
    <name evidence="2" type="ORF">OBBRIDRAFT_660468</name>
</gene>
<accession>A0A8E2ARD8</accession>
<feature type="compositionally biased region" description="Polar residues" evidence="1">
    <location>
        <begin position="131"/>
        <end position="155"/>
    </location>
</feature>